<dbReference type="EMBL" id="QNRI01000001">
    <property type="protein sequence ID" value="RBP01469.1"/>
    <property type="molecule type" value="Genomic_DNA"/>
</dbReference>
<dbReference type="PIRSF" id="PIRSF000126">
    <property type="entry name" value="11-beta-HSD1"/>
    <property type="match status" value="1"/>
</dbReference>
<dbReference type="SUPFAM" id="SSF51735">
    <property type="entry name" value="NAD(P)-binding Rossmann-fold domains"/>
    <property type="match status" value="1"/>
</dbReference>
<evidence type="ECO:0008006" key="6">
    <source>
        <dbReference type="Google" id="ProtNLM"/>
    </source>
</evidence>
<protein>
    <recommendedName>
        <fullName evidence="6">Short-subunit dehydrogenase</fullName>
    </recommendedName>
</protein>
<dbReference type="Pfam" id="PF00106">
    <property type="entry name" value="adh_short"/>
    <property type="match status" value="1"/>
</dbReference>
<sequence length="263" mass="29579">MRNFSNKRILLTGASSGIGKELAQALALRGANLILVARSTNKLLELKQTLEEAYAIDCAIYTVDLSKNEDWVKVLEEIKRKYPKIDALINNAGYGLFDQVEDVKTSDVEHMFQVNVFSLIESVKQLLPSFLNARRGHIINVASFAGKIATPKSSVYGATKHAVVGFSNALRLEVEQHGVYVTTVNLGPVRTNFFHIADPSGGYQQNVDRFMIEPSDVVRAIINSLFIRKREINLPRWMELGNRLYHLFPTLSERLLASQFNQK</sequence>
<dbReference type="PANTHER" id="PTHR44196">
    <property type="entry name" value="DEHYDROGENASE/REDUCTASE SDR FAMILY MEMBER 7B"/>
    <property type="match status" value="1"/>
</dbReference>
<dbReference type="InterPro" id="IPR002347">
    <property type="entry name" value="SDR_fam"/>
</dbReference>
<dbReference type="InterPro" id="IPR020904">
    <property type="entry name" value="Sc_DH/Rdtase_CS"/>
</dbReference>
<dbReference type="GO" id="GO:0016020">
    <property type="term" value="C:membrane"/>
    <property type="evidence" value="ECO:0007669"/>
    <property type="project" value="TreeGrafter"/>
</dbReference>
<organism evidence="4 5">
    <name type="scientific">Paraliobacillus ryukyuensis</name>
    <dbReference type="NCBI Taxonomy" id="200904"/>
    <lineage>
        <taxon>Bacteria</taxon>
        <taxon>Bacillati</taxon>
        <taxon>Bacillota</taxon>
        <taxon>Bacilli</taxon>
        <taxon>Bacillales</taxon>
        <taxon>Bacillaceae</taxon>
        <taxon>Paraliobacillus</taxon>
    </lineage>
</organism>
<accession>A0A366EJ14</accession>
<dbReference type="PRINTS" id="PR00080">
    <property type="entry name" value="SDRFAMILY"/>
</dbReference>
<dbReference type="RefSeq" id="WP_113866129.1">
    <property type="nucleotide sequence ID" value="NZ_BAABQN010000001.1"/>
</dbReference>
<evidence type="ECO:0000256" key="3">
    <source>
        <dbReference type="RuleBase" id="RU000363"/>
    </source>
</evidence>
<dbReference type="OrthoDB" id="9793345at2"/>
<keyword evidence="5" id="KW-1185">Reference proteome</keyword>
<reference evidence="4 5" key="1">
    <citation type="submission" date="2018-06" db="EMBL/GenBank/DDBJ databases">
        <title>Genomic Encyclopedia of Type Strains, Phase IV (KMG-IV): sequencing the most valuable type-strain genomes for metagenomic binning, comparative biology and taxonomic classification.</title>
        <authorList>
            <person name="Goeker M."/>
        </authorList>
    </citation>
    <scope>NUCLEOTIDE SEQUENCE [LARGE SCALE GENOMIC DNA]</scope>
    <source>
        <strain evidence="4 5">DSM 15140</strain>
    </source>
</reference>
<evidence type="ECO:0000256" key="1">
    <source>
        <dbReference type="ARBA" id="ARBA00006484"/>
    </source>
</evidence>
<comment type="similarity">
    <text evidence="1 3">Belongs to the short-chain dehydrogenases/reductases (SDR) family.</text>
</comment>
<dbReference type="AlphaFoldDB" id="A0A366EJ14"/>
<proteinExistence type="inferred from homology"/>
<dbReference type="PROSITE" id="PS00061">
    <property type="entry name" value="ADH_SHORT"/>
    <property type="match status" value="1"/>
</dbReference>
<dbReference type="PRINTS" id="PR00081">
    <property type="entry name" value="GDHRDH"/>
</dbReference>
<dbReference type="InterPro" id="IPR036291">
    <property type="entry name" value="NAD(P)-bd_dom_sf"/>
</dbReference>
<dbReference type="PANTHER" id="PTHR44196:SF1">
    <property type="entry name" value="DEHYDROGENASE_REDUCTASE SDR FAMILY MEMBER 7B"/>
    <property type="match status" value="1"/>
</dbReference>
<dbReference type="STRING" id="200904.GCA_900168775_02587"/>
<dbReference type="GO" id="GO:0016491">
    <property type="term" value="F:oxidoreductase activity"/>
    <property type="evidence" value="ECO:0007669"/>
    <property type="project" value="UniProtKB-KW"/>
</dbReference>
<dbReference type="Gene3D" id="3.40.50.720">
    <property type="entry name" value="NAD(P)-binding Rossmann-like Domain"/>
    <property type="match status" value="1"/>
</dbReference>
<comment type="caution">
    <text evidence="4">The sequence shown here is derived from an EMBL/GenBank/DDBJ whole genome shotgun (WGS) entry which is preliminary data.</text>
</comment>
<evidence type="ECO:0000256" key="2">
    <source>
        <dbReference type="ARBA" id="ARBA00023002"/>
    </source>
</evidence>
<dbReference type="Proteomes" id="UP000252254">
    <property type="component" value="Unassembled WGS sequence"/>
</dbReference>
<evidence type="ECO:0000313" key="5">
    <source>
        <dbReference type="Proteomes" id="UP000252254"/>
    </source>
</evidence>
<evidence type="ECO:0000313" key="4">
    <source>
        <dbReference type="EMBL" id="RBP01469.1"/>
    </source>
</evidence>
<keyword evidence="2" id="KW-0560">Oxidoreductase</keyword>
<gene>
    <name evidence="4" type="ORF">DES48_101206</name>
</gene>
<name>A0A366EJ14_9BACI</name>